<keyword evidence="2" id="KW-1185">Reference proteome</keyword>
<comment type="caution">
    <text evidence="1">The sequence shown here is derived from an EMBL/GenBank/DDBJ whole genome shotgun (WGS) entry which is preliminary data.</text>
</comment>
<gene>
    <name evidence="1" type="ORF">K488DRAFT_56100</name>
</gene>
<dbReference type="Proteomes" id="UP000814128">
    <property type="component" value="Unassembled WGS sequence"/>
</dbReference>
<evidence type="ECO:0000313" key="2">
    <source>
        <dbReference type="Proteomes" id="UP000814128"/>
    </source>
</evidence>
<proteinExistence type="predicted"/>
<feature type="non-terminal residue" evidence="1">
    <location>
        <position position="1"/>
    </location>
</feature>
<dbReference type="EMBL" id="MU273668">
    <property type="protein sequence ID" value="KAI0029567.1"/>
    <property type="molecule type" value="Genomic_DNA"/>
</dbReference>
<organism evidence="1 2">
    <name type="scientific">Vararia minispora EC-137</name>
    <dbReference type="NCBI Taxonomy" id="1314806"/>
    <lineage>
        <taxon>Eukaryota</taxon>
        <taxon>Fungi</taxon>
        <taxon>Dikarya</taxon>
        <taxon>Basidiomycota</taxon>
        <taxon>Agaricomycotina</taxon>
        <taxon>Agaricomycetes</taxon>
        <taxon>Russulales</taxon>
        <taxon>Lachnocladiaceae</taxon>
        <taxon>Vararia</taxon>
    </lineage>
</organism>
<sequence>AILYYDYILTLPAEIEYIWLSGRLLSFPSAIFIVNRYLALVSHIPYIYESFVRNALYNVWTVIFLLRVHALYRKRTILAILVVCILGAMGFALTWSGVLVYDLAIFLLTLNKCLREHWRSPWTLWHVFVLDGTTSSFL</sequence>
<reference evidence="1" key="1">
    <citation type="submission" date="2021-02" db="EMBL/GenBank/DDBJ databases">
        <authorList>
            <consortium name="DOE Joint Genome Institute"/>
            <person name="Ahrendt S."/>
            <person name="Looney B.P."/>
            <person name="Miyauchi S."/>
            <person name="Morin E."/>
            <person name="Drula E."/>
            <person name="Courty P.E."/>
            <person name="Chicoki N."/>
            <person name="Fauchery L."/>
            <person name="Kohler A."/>
            <person name="Kuo A."/>
            <person name="Labutti K."/>
            <person name="Pangilinan J."/>
            <person name="Lipzen A."/>
            <person name="Riley R."/>
            <person name="Andreopoulos W."/>
            <person name="He G."/>
            <person name="Johnson J."/>
            <person name="Barry K.W."/>
            <person name="Grigoriev I.V."/>
            <person name="Nagy L."/>
            <person name="Hibbett D."/>
            <person name="Henrissat B."/>
            <person name="Matheny P.B."/>
            <person name="Labbe J."/>
            <person name="Martin F."/>
        </authorList>
    </citation>
    <scope>NUCLEOTIDE SEQUENCE</scope>
    <source>
        <strain evidence="1">EC-137</strain>
    </source>
</reference>
<accession>A0ACB8QD45</accession>
<protein>
    <submittedName>
        <fullName evidence="1">Uncharacterized protein</fullName>
    </submittedName>
</protein>
<evidence type="ECO:0000313" key="1">
    <source>
        <dbReference type="EMBL" id="KAI0029567.1"/>
    </source>
</evidence>
<name>A0ACB8QD45_9AGAM</name>
<reference evidence="1" key="2">
    <citation type="journal article" date="2022" name="New Phytol.">
        <title>Evolutionary transition to the ectomycorrhizal habit in the genomes of a hyperdiverse lineage of mushroom-forming fungi.</title>
        <authorList>
            <person name="Looney B."/>
            <person name="Miyauchi S."/>
            <person name="Morin E."/>
            <person name="Drula E."/>
            <person name="Courty P.E."/>
            <person name="Kohler A."/>
            <person name="Kuo A."/>
            <person name="LaButti K."/>
            <person name="Pangilinan J."/>
            <person name="Lipzen A."/>
            <person name="Riley R."/>
            <person name="Andreopoulos W."/>
            <person name="He G."/>
            <person name="Johnson J."/>
            <person name="Nolan M."/>
            <person name="Tritt A."/>
            <person name="Barry K.W."/>
            <person name="Grigoriev I.V."/>
            <person name="Nagy L.G."/>
            <person name="Hibbett D."/>
            <person name="Henrissat B."/>
            <person name="Matheny P.B."/>
            <person name="Labbe J."/>
            <person name="Martin F.M."/>
        </authorList>
    </citation>
    <scope>NUCLEOTIDE SEQUENCE</scope>
    <source>
        <strain evidence="1">EC-137</strain>
    </source>
</reference>